<organism evidence="5 6">
    <name type="scientific">Forsythia ovata</name>
    <dbReference type="NCBI Taxonomy" id="205694"/>
    <lineage>
        <taxon>Eukaryota</taxon>
        <taxon>Viridiplantae</taxon>
        <taxon>Streptophyta</taxon>
        <taxon>Embryophyta</taxon>
        <taxon>Tracheophyta</taxon>
        <taxon>Spermatophyta</taxon>
        <taxon>Magnoliopsida</taxon>
        <taxon>eudicotyledons</taxon>
        <taxon>Gunneridae</taxon>
        <taxon>Pentapetalae</taxon>
        <taxon>asterids</taxon>
        <taxon>lamiids</taxon>
        <taxon>Lamiales</taxon>
        <taxon>Oleaceae</taxon>
        <taxon>Forsythieae</taxon>
        <taxon>Forsythia</taxon>
    </lineage>
</organism>
<dbReference type="EMBL" id="JBFOLJ010000014">
    <property type="protein sequence ID" value="KAL2478643.1"/>
    <property type="molecule type" value="Genomic_DNA"/>
</dbReference>
<reference evidence="6" key="1">
    <citation type="submission" date="2024-07" db="EMBL/GenBank/DDBJ databases">
        <title>Two chromosome-level genome assemblies of Korean endemic species Abeliophyllum distichum and Forsythia ovata (Oleaceae).</title>
        <authorList>
            <person name="Jang H."/>
        </authorList>
    </citation>
    <scope>NUCLEOTIDE SEQUENCE [LARGE SCALE GENOMIC DNA]</scope>
</reference>
<evidence type="ECO:0000313" key="5">
    <source>
        <dbReference type="EMBL" id="KAL2478643.1"/>
    </source>
</evidence>
<protein>
    <submittedName>
        <fullName evidence="5">Histone H3.2</fullName>
    </submittedName>
</protein>
<dbReference type="SMART" id="SM00428">
    <property type="entry name" value="H3"/>
    <property type="match status" value="1"/>
</dbReference>
<dbReference type="InterPro" id="IPR009072">
    <property type="entry name" value="Histone-fold"/>
</dbReference>
<keyword evidence="2" id="KW-0007">Acetylation</keyword>
<dbReference type="Pfam" id="PF00125">
    <property type="entry name" value="Histone"/>
    <property type="match status" value="1"/>
</dbReference>
<keyword evidence="6" id="KW-1185">Reference proteome</keyword>
<dbReference type="PANTHER" id="PTHR11426">
    <property type="entry name" value="HISTONE H3"/>
    <property type="match status" value="1"/>
</dbReference>
<dbReference type="InterPro" id="IPR007125">
    <property type="entry name" value="H2A/H2B/H3"/>
</dbReference>
<evidence type="ECO:0000256" key="3">
    <source>
        <dbReference type="SAM" id="MobiDB-lite"/>
    </source>
</evidence>
<feature type="region of interest" description="Disordered" evidence="3">
    <location>
        <begin position="1"/>
        <end position="25"/>
    </location>
</feature>
<evidence type="ECO:0000256" key="1">
    <source>
        <dbReference type="ARBA" id="ARBA00010343"/>
    </source>
</evidence>
<gene>
    <name evidence="5" type="ORF">Fot_47657</name>
</gene>
<dbReference type="PRINTS" id="PR00622">
    <property type="entry name" value="HISTONEH3"/>
</dbReference>
<name>A0ABD1QSY6_9LAMI</name>
<proteinExistence type="inferred from homology"/>
<evidence type="ECO:0000313" key="6">
    <source>
        <dbReference type="Proteomes" id="UP001604277"/>
    </source>
</evidence>
<sequence>MISGGFGRGRKPHFSGSSAFPGDKAPWRQFATKATCKSVPTTDKVKKPHRFLPGIVALREIHKYQKFTELLIRKLPFQRLVYEIVHDFMADLRFQRSTVAALQEAVKSYLLDFLSTLISVELPL</sequence>
<comment type="caution">
    <text evidence="5">The sequence shown here is derived from an EMBL/GenBank/DDBJ whole genome shotgun (WGS) entry which is preliminary data.</text>
</comment>
<evidence type="ECO:0000256" key="2">
    <source>
        <dbReference type="ARBA" id="ARBA00022990"/>
    </source>
</evidence>
<dbReference type="Gene3D" id="1.10.20.10">
    <property type="entry name" value="Histone, subunit A"/>
    <property type="match status" value="1"/>
</dbReference>
<dbReference type="Proteomes" id="UP001604277">
    <property type="component" value="Unassembled WGS sequence"/>
</dbReference>
<dbReference type="InterPro" id="IPR000164">
    <property type="entry name" value="Histone_H3/CENP-A"/>
</dbReference>
<evidence type="ECO:0000259" key="4">
    <source>
        <dbReference type="Pfam" id="PF00125"/>
    </source>
</evidence>
<dbReference type="SUPFAM" id="SSF47113">
    <property type="entry name" value="Histone-fold"/>
    <property type="match status" value="1"/>
</dbReference>
<feature type="domain" description="Core Histone H2A/H2B/H3" evidence="4">
    <location>
        <begin position="54"/>
        <end position="114"/>
    </location>
</feature>
<dbReference type="AlphaFoldDB" id="A0ABD1QSY6"/>
<comment type="similarity">
    <text evidence="1">Belongs to the histone H3 family.</text>
</comment>
<accession>A0ABD1QSY6</accession>